<dbReference type="GO" id="GO:0016020">
    <property type="term" value="C:membrane"/>
    <property type="evidence" value="ECO:0007669"/>
    <property type="project" value="TreeGrafter"/>
</dbReference>
<dbReference type="PROSITE" id="PS50011">
    <property type="entry name" value="PROTEIN_KINASE_DOM"/>
    <property type="match status" value="1"/>
</dbReference>
<dbReference type="EMBL" id="GBRH01218974">
    <property type="protein sequence ID" value="JAD78921.1"/>
    <property type="molecule type" value="Transcribed_RNA"/>
</dbReference>
<sequence length="108" mass="11758">MPNGSLHSWLHLDVHAPQQQRGLTLTQRLNIAVDVAEAIDCLHNNCEPPIVHCDLKSSNILLDQDLVAHVGDFGLAKVFSYSSATSQGSIITLIIRLQCPSSTCTIQL</sequence>
<feature type="domain" description="Protein kinase" evidence="1">
    <location>
        <begin position="1"/>
        <end position="108"/>
    </location>
</feature>
<organism evidence="2">
    <name type="scientific">Arundo donax</name>
    <name type="common">Giant reed</name>
    <name type="synonym">Donax arundinaceus</name>
    <dbReference type="NCBI Taxonomy" id="35708"/>
    <lineage>
        <taxon>Eukaryota</taxon>
        <taxon>Viridiplantae</taxon>
        <taxon>Streptophyta</taxon>
        <taxon>Embryophyta</taxon>
        <taxon>Tracheophyta</taxon>
        <taxon>Spermatophyta</taxon>
        <taxon>Magnoliopsida</taxon>
        <taxon>Liliopsida</taxon>
        <taxon>Poales</taxon>
        <taxon>Poaceae</taxon>
        <taxon>PACMAD clade</taxon>
        <taxon>Arundinoideae</taxon>
        <taxon>Arundineae</taxon>
        <taxon>Arundo</taxon>
    </lineage>
</organism>
<dbReference type="InterPro" id="IPR051564">
    <property type="entry name" value="LRR_receptor-like_kinase"/>
</dbReference>
<reference evidence="2" key="1">
    <citation type="submission" date="2014-09" db="EMBL/GenBank/DDBJ databases">
        <authorList>
            <person name="Magalhaes I.L.F."/>
            <person name="Oliveira U."/>
            <person name="Santos F.R."/>
            <person name="Vidigal T.H.D.A."/>
            <person name="Brescovit A.D."/>
            <person name="Santos A.J."/>
        </authorList>
    </citation>
    <scope>NUCLEOTIDE SEQUENCE</scope>
    <source>
        <tissue evidence="2">Shoot tissue taken approximately 20 cm above the soil surface</tissue>
    </source>
</reference>
<dbReference type="PANTHER" id="PTHR48055">
    <property type="entry name" value="LEUCINE-RICH REPEAT RECEPTOR PROTEIN KINASE EMS1"/>
    <property type="match status" value="1"/>
</dbReference>
<dbReference type="InterPro" id="IPR011009">
    <property type="entry name" value="Kinase-like_dom_sf"/>
</dbReference>
<evidence type="ECO:0000313" key="2">
    <source>
        <dbReference type="EMBL" id="JAD78921.1"/>
    </source>
</evidence>
<accession>A0A0A9CTI7</accession>
<dbReference type="Pfam" id="PF00069">
    <property type="entry name" value="Pkinase"/>
    <property type="match status" value="1"/>
</dbReference>
<dbReference type="GO" id="GO:0005524">
    <property type="term" value="F:ATP binding"/>
    <property type="evidence" value="ECO:0007669"/>
    <property type="project" value="InterPro"/>
</dbReference>
<dbReference type="GO" id="GO:0004672">
    <property type="term" value="F:protein kinase activity"/>
    <property type="evidence" value="ECO:0007669"/>
    <property type="project" value="InterPro"/>
</dbReference>
<dbReference type="PROSITE" id="PS00108">
    <property type="entry name" value="PROTEIN_KINASE_ST"/>
    <property type="match status" value="1"/>
</dbReference>
<dbReference type="PANTHER" id="PTHR48055:SF55">
    <property type="entry name" value="PROTEIN KINASE DOMAIN-CONTAINING PROTEIN"/>
    <property type="match status" value="1"/>
</dbReference>
<reference evidence="2" key="2">
    <citation type="journal article" date="2015" name="Data Brief">
        <title>Shoot transcriptome of the giant reed, Arundo donax.</title>
        <authorList>
            <person name="Barrero R.A."/>
            <person name="Guerrero F.D."/>
            <person name="Moolhuijzen P."/>
            <person name="Goolsby J.A."/>
            <person name="Tidwell J."/>
            <person name="Bellgard S.E."/>
            <person name="Bellgard M.I."/>
        </authorList>
    </citation>
    <scope>NUCLEOTIDE SEQUENCE</scope>
    <source>
        <tissue evidence="2">Shoot tissue taken approximately 20 cm above the soil surface</tissue>
    </source>
</reference>
<dbReference type="AlphaFoldDB" id="A0A0A9CTI7"/>
<dbReference type="SUPFAM" id="SSF56112">
    <property type="entry name" value="Protein kinase-like (PK-like)"/>
    <property type="match status" value="1"/>
</dbReference>
<proteinExistence type="predicted"/>
<dbReference type="Gene3D" id="1.10.510.10">
    <property type="entry name" value="Transferase(Phosphotransferase) domain 1"/>
    <property type="match status" value="1"/>
</dbReference>
<name>A0A0A9CTI7_ARUDO</name>
<evidence type="ECO:0000259" key="1">
    <source>
        <dbReference type="PROSITE" id="PS50011"/>
    </source>
</evidence>
<dbReference type="InterPro" id="IPR000719">
    <property type="entry name" value="Prot_kinase_dom"/>
</dbReference>
<protein>
    <recommendedName>
        <fullName evidence="1">Protein kinase domain-containing protein</fullName>
    </recommendedName>
</protein>
<dbReference type="InterPro" id="IPR008271">
    <property type="entry name" value="Ser/Thr_kinase_AS"/>
</dbReference>